<name>A0ABZ0ISA6_9BACT</name>
<dbReference type="Proteomes" id="UP001302349">
    <property type="component" value="Chromosome"/>
</dbReference>
<dbReference type="InterPro" id="IPR001036">
    <property type="entry name" value="Acrflvin-R"/>
</dbReference>
<organism evidence="2 3">
    <name type="scientific">Imperialibacter roseus</name>
    <dbReference type="NCBI Taxonomy" id="1324217"/>
    <lineage>
        <taxon>Bacteria</taxon>
        <taxon>Pseudomonadati</taxon>
        <taxon>Bacteroidota</taxon>
        <taxon>Cytophagia</taxon>
        <taxon>Cytophagales</taxon>
        <taxon>Flammeovirgaceae</taxon>
        <taxon>Imperialibacter</taxon>
    </lineage>
</organism>
<feature type="transmembrane region" description="Helical" evidence="1">
    <location>
        <begin position="534"/>
        <end position="561"/>
    </location>
</feature>
<feature type="transmembrane region" description="Helical" evidence="1">
    <location>
        <begin position="456"/>
        <end position="481"/>
    </location>
</feature>
<dbReference type="Pfam" id="PF00873">
    <property type="entry name" value="ACR_tran"/>
    <property type="match status" value="3"/>
</dbReference>
<feature type="transmembrane region" description="Helical" evidence="1">
    <location>
        <begin position="1127"/>
        <end position="1149"/>
    </location>
</feature>
<keyword evidence="3" id="KW-1185">Reference proteome</keyword>
<dbReference type="PANTHER" id="PTHR32063">
    <property type="match status" value="1"/>
</dbReference>
<protein>
    <submittedName>
        <fullName evidence="2">Efflux RND transporter permease subunit</fullName>
    </submittedName>
</protein>
<dbReference type="RefSeq" id="WP_317489950.1">
    <property type="nucleotide sequence ID" value="NZ_CP136051.1"/>
</dbReference>
<evidence type="ECO:0000313" key="3">
    <source>
        <dbReference type="Proteomes" id="UP001302349"/>
    </source>
</evidence>
<proteinExistence type="predicted"/>
<dbReference type="Gene3D" id="3.30.70.1440">
    <property type="entry name" value="Multidrug efflux transporter AcrB pore domain"/>
    <property type="match status" value="1"/>
</dbReference>
<feature type="transmembrane region" description="Helical" evidence="1">
    <location>
        <begin position="1170"/>
        <end position="1189"/>
    </location>
</feature>
<feature type="transmembrane region" description="Helical" evidence="1">
    <location>
        <begin position="634"/>
        <end position="655"/>
    </location>
</feature>
<dbReference type="SUPFAM" id="SSF82866">
    <property type="entry name" value="Multidrug efflux transporter AcrB transmembrane domain"/>
    <property type="match status" value="2"/>
</dbReference>
<dbReference type="Gene3D" id="3.30.70.1320">
    <property type="entry name" value="Multidrug efflux transporter AcrB pore domain like"/>
    <property type="match status" value="1"/>
</dbReference>
<dbReference type="InterPro" id="IPR027463">
    <property type="entry name" value="AcrB_DN_DC_subdom"/>
</dbReference>
<feature type="transmembrane region" description="Helical" evidence="1">
    <location>
        <begin position="390"/>
        <end position="409"/>
    </location>
</feature>
<dbReference type="Gene3D" id="3.30.2090.10">
    <property type="entry name" value="Multidrug efflux transporter AcrB TolC docking domain, DN and DC subdomains"/>
    <property type="match status" value="2"/>
</dbReference>
<feature type="transmembrane region" description="Helical" evidence="1">
    <location>
        <begin position="366"/>
        <end position="383"/>
    </location>
</feature>
<dbReference type="Gene3D" id="3.30.70.1430">
    <property type="entry name" value="Multidrug efflux transporter AcrB pore domain"/>
    <property type="match status" value="2"/>
</dbReference>
<feature type="transmembrane region" description="Helical" evidence="1">
    <location>
        <begin position="675"/>
        <end position="698"/>
    </location>
</feature>
<keyword evidence="1" id="KW-0812">Transmembrane</keyword>
<feature type="transmembrane region" description="Helical" evidence="1">
    <location>
        <begin position="415"/>
        <end position="435"/>
    </location>
</feature>
<dbReference type="Gene3D" id="1.20.1640.10">
    <property type="entry name" value="Multidrug efflux transporter AcrB transmembrane domain"/>
    <property type="match status" value="3"/>
</dbReference>
<dbReference type="EMBL" id="CP136051">
    <property type="protein sequence ID" value="WOK07265.1"/>
    <property type="molecule type" value="Genomic_DNA"/>
</dbReference>
<feature type="transmembrane region" description="Helical" evidence="1">
    <location>
        <begin position="603"/>
        <end position="622"/>
    </location>
</feature>
<evidence type="ECO:0000313" key="2">
    <source>
        <dbReference type="EMBL" id="WOK07265.1"/>
    </source>
</evidence>
<keyword evidence="1" id="KW-0472">Membrane</keyword>
<dbReference type="PANTHER" id="PTHR32063:SF19">
    <property type="entry name" value="CATION EFFLUX SYSTEM PROTEIN CUSA"/>
    <property type="match status" value="1"/>
</dbReference>
<accession>A0ABZ0ISA6</accession>
<reference evidence="2 3" key="1">
    <citation type="journal article" date="2023" name="Microbiol. Resour. Announc.">
        <title>Complete Genome Sequence of Imperialibacter roseus strain P4T.</title>
        <authorList>
            <person name="Tizabi D.R."/>
            <person name="Bachvaroff T."/>
            <person name="Hill R.T."/>
        </authorList>
    </citation>
    <scope>NUCLEOTIDE SEQUENCE [LARGE SCALE GENOMIC DNA]</scope>
    <source>
        <strain evidence="2 3">P4T</strain>
    </source>
</reference>
<evidence type="ECO:0000256" key="1">
    <source>
        <dbReference type="SAM" id="Phobius"/>
    </source>
</evidence>
<feature type="transmembrane region" description="Helical" evidence="1">
    <location>
        <begin position="501"/>
        <end position="522"/>
    </location>
</feature>
<dbReference type="PRINTS" id="PR00702">
    <property type="entry name" value="ACRIFLAVINRP"/>
</dbReference>
<dbReference type="SUPFAM" id="SSF82714">
    <property type="entry name" value="Multidrug efflux transporter AcrB TolC docking domain, DN and DC subdomains"/>
    <property type="match status" value="2"/>
</dbReference>
<gene>
    <name evidence="2" type="ORF">RT717_01340</name>
</gene>
<feature type="transmembrane region" description="Helical" evidence="1">
    <location>
        <begin position="12"/>
        <end position="35"/>
    </location>
</feature>
<sequence>MLNKIIKYFLENKLVTVLILIGFIAWGIVTAPFGWQVGALPSDPVPVDAIPDIGENQQIVFTQWQGRSPQDIEDQISYPLTTYLLGIPGVKSIRSTSIFGFSSIFIIFSEDVEFYWSRSRIIEKLNALPRDLLPEGVQPALGPDATALGQVYWYTIEGRDKQGNPTGGWDLHEIRTVQDFYVKYGLNATEGVSEVASIGGFIQEYQIDVNPDALKAYSIPLHKVMQAVLKSNRDVGAKTIEINQAEYLVRGLGYIKKVEDIEKAVVAVQDNVPIRIKDIGVVTLGPATRRGLLDKGGAEVVGGVVVARFGANPLQVINSVKAKIGEIAPGLPKKTLANGVESQLTIVPFYDRSELIYETLGTLEEALSLEILISILVVIVMVYNLRASFLISSLLPIAVLMVFIAMRYFGVDANIVALSGIAIAIGTMVDLGIILSENIIKHLDEAPPGQKLIDTIYNGASEVSSAILTAVSTTIVSFIPVFTMQAAEGKLFGPLAFTKTFALVAALIVSLLILPTLAHWFFGARIKSKKIQKWLNIVLLPVGIACLFLGQVWAGMMLLAFGTAGTLKSLRREPGKDVGTIEPSTNQPVKPLFFQTISKSANWVLNHAEIFIVVIGVVWLLAKYWLPLGASKSLLLNVVFVTMLVGLILGAFSLLEHFYKPILKWCLDHKGTFLTIPSFLILLGATSWIGFNSVFGFVAKGFDVVNWDVRTTKVWSGLTEAFPGVGKEFMPSLNEGSFLLMPTSMPHSGLEYNRKVLGQLDMLLTNIPEVELAVGKLGRVESALDPAPISMYENVINYKPEYMLNEKGHRVRFKVDRKDGFILESGDTLSNEEALTWGVSYQDLIPDDNGDYFRNWRPHIQSPDDIWDEIVQVSKIPGVTSAPRLQPIETRLVMLQTGMRAPMGIKVYGPDLKTIEQFGLELEEILKGVPSVKAEAVFADRIVGKPYLHLNINRDEISRYGLNVEDVQQTIETAIGGMKITSTVEGRERFPVRVRYPRELRDDPESLGKILIPTPTGAQIPISQIVDFEYVRGPQAIKSEETFLVGYVLFDKRDGFSEVGVVNAAQKTIQDKIDAGELSVPAGISYKFSGSYENQVRAEKRLAIIVPLVLATVFLILYFQFKSVSTSLMVFTGIAMAFSGGFLMLWLYGQGWFADFSIFGTNMRDLFQMHTVNLSVAVWVGFIALFGIATDDGVLIATYLDQSFERNQPGTLKEVREAVVEAGLRRIRPALMTVSTTMIALLPVLTSTGRGADIMIPMAIPSFGGMAFALVSIFIVPVLYSYREERKLNKTQP</sequence>
<dbReference type="SUPFAM" id="SSF82693">
    <property type="entry name" value="Multidrug efflux transporter AcrB pore domain, PN1, PN2, PC1 and PC2 subdomains"/>
    <property type="match status" value="2"/>
</dbReference>
<feature type="transmembrane region" description="Helical" evidence="1">
    <location>
        <begin position="1254"/>
        <end position="1280"/>
    </location>
</feature>
<feature type="transmembrane region" description="Helical" evidence="1">
    <location>
        <begin position="1102"/>
        <end position="1121"/>
    </location>
</feature>
<keyword evidence="1" id="KW-1133">Transmembrane helix</keyword>